<evidence type="ECO:0000313" key="5">
    <source>
        <dbReference type="Proteomes" id="UP000079169"/>
    </source>
</evidence>
<keyword evidence="1 2" id="KW-0430">Lectin</keyword>
<proteinExistence type="predicted"/>
<dbReference type="STRING" id="121845.A0A3Q0J5Z8"/>
<dbReference type="GeneID" id="103513039"/>
<dbReference type="RefSeq" id="XP_026682140.1">
    <property type="nucleotide sequence ID" value="XM_026826339.1"/>
</dbReference>
<feature type="coiled-coil region" evidence="3">
    <location>
        <begin position="14"/>
        <end position="55"/>
    </location>
</feature>
<dbReference type="AlphaFoldDB" id="A0A3Q0J5Z8"/>
<feature type="domain" description="Galectin" evidence="4">
    <location>
        <begin position="75"/>
        <end position="178"/>
    </location>
</feature>
<dbReference type="Proteomes" id="UP000079169">
    <property type="component" value="Unplaced"/>
</dbReference>
<dbReference type="PaxDb" id="121845-A0A3Q0J5Z8"/>
<keyword evidence="5" id="KW-1185">Reference proteome</keyword>
<dbReference type="SUPFAM" id="SSF49899">
    <property type="entry name" value="Concanavalin A-like lectins/glucanases"/>
    <property type="match status" value="1"/>
</dbReference>
<reference evidence="6" key="1">
    <citation type="submission" date="2025-08" db="UniProtKB">
        <authorList>
            <consortium name="RefSeq"/>
        </authorList>
    </citation>
    <scope>IDENTIFICATION</scope>
</reference>
<dbReference type="KEGG" id="dci:103513039"/>
<accession>A0A3Q0J5Z8</accession>
<dbReference type="InterPro" id="IPR013320">
    <property type="entry name" value="ConA-like_dom_sf"/>
</dbReference>
<evidence type="ECO:0000259" key="4">
    <source>
        <dbReference type="PROSITE" id="PS51304"/>
    </source>
</evidence>
<keyword evidence="3" id="KW-0175">Coiled coil</keyword>
<evidence type="ECO:0000256" key="3">
    <source>
        <dbReference type="SAM" id="Coils"/>
    </source>
</evidence>
<dbReference type="PANTHER" id="PTHR11346:SF147">
    <property type="entry name" value="GALECTIN"/>
    <property type="match status" value="1"/>
</dbReference>
<evidence type="ECO:0000313" key="6">
    <source>
        <dbReference type="RefSeq" id="XP_026682140.1"/>
    </source>
</evidence>
<dbReference type="InterPro" id="IPR001079">
    <property type="entry name" value="Galectin_CRD"/>
</dbReference>
<gene>
    <name evidence="6" type="primary">LOC103513039</name>
</gene>
<evidence type="ECO:0000256" key="1">
    <source>
        <dbReference type="ARBA" id="ARBA00022734"/>
    </source>
</evidence>
<organism evidence="5 6">
    <name type="scientific">Diaphorina citri</name>
    <name type="common">Asian citrus psyllid</name>
    <dbReference type="NCBI Taxonomy" id="121845"/>
    <lineage>
        <taxon>Eukaryota</taxon>
        <taxon>Metazoa</taxon>
        <taxon>Ecdysozoa</taxon>
        <taxon>Arthropoda</taxon>
        <taxon>Hexapoda</taxon>
        <taxon>Insecta</taxon>
        <taxon>Pterygota</taxon>
        <taxon>Neoptera</taxon>
        <taxon>Paraneoptera</taxon>
        <taxon>Hemiptera</taxon>
        <taxon>Sternorrhyncha</taxon>
        <taxon>Psylloidea</taxon>
        <taxon>Psyllidae</taxon>
        <taxon>Diaphorininae</taxon>
        <taxon>Diaphorina</taxon>
    </lineage>
</organism>
<dbReference type="GO" id="GO:0030246">
    <property type="term" value="F:carbohydrate binding"/>
    <property type="evidence" value="ECO:0007669"/>
    <property type="project" value="UniProtKB-UniRule"/>
</dbReference>
<protein>
    <recommendedName>
        <fullName evidence="2">Galectin</fullName>
    </recommendedName>
</protein>
<dbReference type="PANTHER" id="PTHR11346">
    <property type="entry name" value="GALECTIN"/>
    <property type="match status" value="1"/>
</dbReference>
<name>A0A3Q0J5Z8_DIACI</name>
<sequence length="178" mass="19522">MNSQASTEQRPQSNKSILDEIKKLKESLNSLTSQMADQSKVVQQLKQEVNVLKQNKNEPDTNCKQFSPENPLRIPASINIGGFQPPQVLSIQGQVPHDAIQFSVALKNASSGNSMLHINPRYNSGFVQDQAALRTDFTTGFGWGPEETSGGNPFPAGQPFRMDIECGSDCYMVSGYVT</sequence>
<dbReference type="Gene3D" id="2.60.120.200">
    <property type="match status" value="1"/>
</dbReference>
<dbReference type="PROSITE" id="PS51304">
    <property type="entry name" value="GALECTIN"/>
    <property type="match status" value="1"/>
</dbReference>
<evidence type="ECO:0000256" key="2">
    <source>
        <dbReference type="RuleBase" id="RU102079"/>
    </source>
</evidence>
<dbReference type="SMART" id="SM00908">
    <property type="entry name" value="Gal-bind_lectin"/>
    <property type="match status" value="1"/>
</dbReference>
<dbReference type="Pfam" id="PF00337">
    <property type="entry name" value="Gal-bind_lectin"/>
    <property type="match status" value="1"/>
</dbReference>
<dbReference type="InterPro" id="IPR044156">
    <property type="entry name" value="Galectin-like"/>
</dbReference>
<dbReference type="CDD" id="cd00070">
    <property type="entry name" value="GLECT"/>
    <property type="match status" value="1"/>
</dbReference>